<sequence>MSYLELRDIHKSYYLGKEEFPVLKGIDLNFDLGEFVSILGESGGGKSTLMNIIGGLDRQFQGSVTVDGHRLDHKNEKAMDFYRRDTIGYIYQAYNLVNHLTVLDNVLIPLDMTTLNRSQREERATSLLKRVGLLDQAKKYPNQLSGGQKQRVAIARALASDPKIIIADEPTGALDAQNTKDVLAILDSIAQEGRLVITVTHSQAVANSGTRIVHLEDGKINHDTKLRDAYPVGNTPRLASKLLPASVAYRTAYKHFKYSFWRNSLIVIGTAIGLFAVMLFSGLGNGIKGYINYQVNEMVNPQVIAVNRYQKTAAAGSGGSQTSQATQSTSTSQAGSSATSAGTAATAATTKQPTISDQDISRIKSLKHVTKADKVYIANGVTAHYKGKTASISSLQNWNASATRNTIKDGHQPKAGEVLIDRDAVAKKFNQNYKSLIGKTMTLNYQTLNQKNKIVTVKVKAKIAGITSNSSSMSSLRTDDYVSTQTLTNAMKAAHVDTKVASIAVNIDKIGNVKATTKQINHLKSHGQRQFTATSVDSVIGTVQTYVSLATDILAAIAAISLVVSALMIIVTMYMSVSARTKEIGILRALGESKRDVRRLFISESLIIGVLSATLATVVALGGGALTNHLLASITNFAFVQITLGNVVTVFVIALIISLLAAMLPARRAARLNPIDALAAE</sequence>
<evidence type="ECO:0000256" key="13">
    <source>
        <dbReference type="SAM" id="Phobius"/>
    </source>
</evidence>
<keyword evidence="2" id="KW-0813">Transport</keyword>
<evidence type="ECO:0000256" key="2">
    <source>
        <dbReference type="ARBA" id="ARBA00022448"/>
    </source>
</evidence>
<dbReference type="InterPro" id="IPR017911">
    <property type="entry name" value="MacB-like_ATP-bd"/>
</dbReference>
<evidence type="ECO:0000256" key="10">
    <source>
        <dbReference type="ARBA" id="ARBA00023136"/>
    </source>
</evidence>
<evidence type="ECO:0000256" key="6">
    <source>
        <dbReference type="ARBA" id="ARBA00022741"/>
    </source>
</evidence>
<dbReference type="PROSITE" id="PS00211">
    <property type="entry name" value="ABC_TRANSPORTER_1"/>
    <property type="match status" value="1"/>
</dbReference>
<feature type="transmembrane region" description="Helical" evidence="13">
    <location>
        <begin position="600"/>
        <end position="626"/>
    </location>
</feature>
<keyword evidence="10 13" id="KW-0472">Membrane</keyword>
<evidence type="ECO:0000256" key="4">
    <source>
        <dbReference type="ARBA" id="ARBA00022519"/>
    </source>
</evidence>
<dbReference type="AlphaFoldDB" id="A0A7X3C3D2"/>
<name>A0A7X3C3D2_9LACO</name>
<dbReference type="InterPro" id="IPR027417">
    <property type="entry name" value="P-loop_NTPase"/>
</dbReference>
<keyword evidence="16" id="KW-1185">Reference proteome</keyword>
<proteinExistence type="inferred from homology"/>
<evidence type="ECO:0000256" key="1">
    <source>
        <dbReference type="ARBA" id="ARBA00004429"/>
    </source>
</evidence>
<reference evidence="15 16" key="1">
    <citation type="submission" date="2019-11" db="EMBL/GenBank/DDBJ databases">
        <title>Lactobacillus sp. nov. CRM56-3, isolated from fermented tea leaves.</title>
        <authorList>
            <person name="Phuengjayaem S."/>
            <person name="Tanasupawat S."/>
        </authorList>
    </citation>
    <scope>NUCLEOTIDE SEQUENCE [LARGE SCALE GENOMIC DNA]</scope>
    <source>
        <strain evidence="15 16">CRM56-3</strain>
    </source>
</reference>
<dbReference type="RefSeq" id="WP_155431427.1">
    <property type="nucleotide sequence ID" value="NZ_WNJO01000005.1"/>
</dbReference>
<evidence type="ECO:0000313" key="15">
    <source>
        <dbReference type="EMBL" id="MTV82154.1"/>
    </source>
</evidence>
<keyword evidence="6" id="KW-0547">Nucleotide-binding</keyword>
<dbReference type="Pfam" id="PF00005">
    <property type="entry name" value="ABC_tran"/>
    <property type="match status" value="1"/>
</dbReference>
<dbReference type="GO" id="GO:0005886">
    <property type="term" value="C:plasma membrane"/>
    <property type="evidence" value="ECO:0007669"/>
    <property type="project" value="UniProtKB-SubCell"/>
</dbReference>
<comment type="subcellular location">
    <subcellularLocation>
        <location evidence="1">Cell inner membrane</location>
        <topology evidence="1">Multi-pass membrane protein</topology>
    </subcellularLocation>
</comment>
<keyword evidence="5 13" id="KW-0812">Transmembrane</keyword>
<dbReference type="Pfam" id="PF12704">
    <property type="entry name" value="MacB_PCD"/>
    <property type="match status" value="1"/>
</dbReference>
<dbReference type="InterPro" id="IPR003838">
    <property type="entry name" value="ABC3_permease_C"/>
</dbReference>
<evidence type="ECO:0000256" key="9">
    <source>
        <dbReference type="ARBA" id="ARBA00022989"/>
    </source>
</evidence>
<gene>
    <name evidence="15" type="ORF">GM612_05745</name>
</gene>
<dbReference type="FunFam" id="3.40.50.300:FF:000032">
    <property type="entry name" value="Export ABC transporter ATP-binding protein"/>
    <property type="match status" value="1"/>
</dbReference>
<dbReference type="SMART" id="SM00382">
    <property type="entry name" value="AAA"/>
    <property type="match status" value="1"/>
</dbReference>
<dbReference type="InterPro" id="IPR003439">
    <property type="entry name" value="ABC_transporter-like_ATP-bd"/>
</dbReference>
<evidence type="ECO:0000256" key="5">
    <source>
        <dbReference type="ARBA" id="ARBA00022692"/>
    </source>
</evidence>
<evidence type="ECO:0000256" key="8">
    <source>
        <dbReference type="ARBA" id="ARBA00022970"/>
    </source>
</evidence>
<protein>
    <submittedName>
        <fullName evidence="15">ATP-binding cassette domain-containing protein</fullName>
    </submittedName>
</protein>
<feature type="compositionally biased region" description="Low complexity" evidence="12">
    <location>
        <begin position="315"/>
        <end position="350"/>
    </location>
</feature>
<dbReference type="GO" id="GO:0006865">
    <property type="term" value="P:amino acid transport"/>
    <property type="evidence" value="ECO:0007669"/>
    <property type="project" value="UniProtKB-KW"/>
</dbReference>
<dbReference type="GO" id="GO:0016887">
    <property type="term" value="F:ATP hydrolysis activity"/>
    <property type="evidence" value="ECO:0007669"/>
    <property type="project" value="InterPro"/>
</dbReference>
<feature type="transmembrane region" description="Helical" evidence="13">
    <location>
        <begin position="553"/>
        <end position="579"/>
    </location>
</feature>
<dbReference type="InterPro" id="IPR015854">
    <property type="entry name" value="ABC_transpr_LolD-like"/>
</dbReference>
<dbReference type="Proteomes" id="UP000466388">
    <property type="component" value="Unassembled WGS sequence"/>
</dbReference>
<evidence type="ECO:0000313" key="16">
    <source>
        <dbReference type="Proteomes" id="UP000466388"/>
    </source>
</evidence>
<keyword evidence="3" id="KW-1003">Cell membrane</keyword>
<dbReference type="InterPro" id="IPR025857">
    <property type="entry name" value="MacB_PCD"/>
</dbReference>
<keyword evidence="4" id="KW-0997">Cell inner membrane</keyword>
<dbReference type="InterPro" id="IPR003593">
    <property type="entry name" value="AAA+_ATPase"/>
</dbReference>
<comment type="caution">
    <text evidence="15">The sequence shown here is derived from an EMBL/GenBank/DDBJ whole genome shotgun (WGS) entry which is preliminary data.</text>
</comment>
<organism evidence="15 16">
    <name type="scientific">Secundilactobacillus folii</name>
    <dbReference type="NCBI Taxonomy" id="2678357"/>
    <lineage>
        <taxon>Bacteria</taxon>
        <taxon>Bacillati</taxon>
        <taxon>Bacillota</taxon>
        <taxon>Bacilli</taxon>
        <taxon>Lactobacillales</taxon>
        <taxon>Lactobacillaceae</taxon>
        <taxon>Secundilactobacillus</taxon>
    </lineage>
</organism>
<keyword evidence="7 15" id="KW-0067">ATP-binding</keyword>
<keyword evidence="9 13" id="KW-1133">Transmembrane helix</keyword>
<evidence type="ECO:0000256" key="12">
    <source>
        <dbReference type="SAM" id="MobiDB-lite"/>
    </source>
</evidence>
<feature type="transmembrane region" description="Helical" evidence="13">
    <location>
        <begin position="260"/>
        <end position="283"/>
    </location>
</feature>
<accession>A0A7X3C3D2</accession>
<keyword evidence="8" id="KW-0029">Amino-acid transport</keyword>
<dbReference type="EMBL" id="WNJO01000005">
    <property type="protein sequence ID" value="MTV82154.1"/>
    <property type="molecule type" value="Genomic_DNA"/>
</dbReference>
<evidence type="ECO:0000256" key="3">
    <source>
        <dbReference type="ARBA" id="ARBA00022475"/>
    </source>
</evidence>
<dbReference type="InterPro" id="IPR017871">
    <property type="entry name" value="ABC_transporter-like_CS"/>
</dbReference>
<evidence type="ECO:0000259" key="14">
    <source>
        <dbReference type="PROSITE" id="PS50893"/>
    </source>
</evidence>
<evidence type="ECO:0000256" key="11">
    <source>
        <dbReference type="ARBA" id="ARBA00038388"/>
    </source>
</evidence>
<dbReference type="GO" id="GO:0098796">
    <property type="term" value="C:membrane protein complex"/>
    <property type="evidence" value="ECO:0007669"/>
    <property type="project" value="UniProtKB-ARBA"/>
</dbReference>
<dbReference type="CDD" id="cd03255">
    <property type="entry name" value="ABC_MJ0796_LolCDE_FtsE"/>
    <property type="match status" value="1"/>
</dbReference>
<dbReference type="PANTHER" id="PTHR24220">
    <property type="entry name" value="IMPORT ATP-BINDING PROTEIN"/>
    <property type="match status" value="1"/>
</dbReference>
<dbReference type="GO" id="GO:0022857">
    <property type="term" value="F:transmembrane transporter activity"/>
    <property type="evidence" value="ECO:0007669"/>
    <property type="project" value="TreeGrafter"/>
</dbReference>
<dbReference type="PROSITE" id="PS50893">
    <property type="entry name" value="ABC_TRANSPORTER_2"/>
    <property type="match status" value="1"/>
</dbReference>
<evidence type="ECO:0000256" key="7">
    <source>
        <dbReference type="ARBA" id="ARBA00022840"/>
    </source>
</evidence>
<dbReference type="GO" id="GO:0005524">
    <property type="term" value="F:ATP binding"/>
    <property type="evidence" value="ECO:0007669"/>
    <property type="project" value="UniProtKB-KW"/>
</dbReference>
<dbReference type="Gene3D" id="3.40.50.300">
    <property type="entry name" value="P-loop containing nucleotide triphosphate hydrolases"/>
    <property type="match status" value="1"/>
</dbReference>
<feature type="domain" description="ABC transporter" evidence="14">
    <location>
        <begin position="4"/>
        <end position="242"/>
    </location>
</feature>
<feature type="transmembrane region" description="Helical" evidence="13">
    <location>
        <begin position="638"/>
        <end position="664"/>
    </location>
</feature>
<dbReference type="Pfam" id="PF02687">
    <property type="entry name" value="FtsX"/>
    <property type="match status" value="1"/>
</dbReference>
<dbReference type="SUPFAM" id="SSF52540">
    <property type="entry name" value="P-loop containing nucleoside triphosphate hydrolases"/>
    <property type="match status" value="1"/>
</dbReference>
<comment type="similarity">
    <text evidence="11">Belongs to the ABC transporter superfamily. Macrolide exporter (TC 3.A.1.122) family.</text>
</comment>
<feature type="region of interest" description="Disordered" evidence="12">
    <location>
        <begin position="315"/>
        <end position="351"/>
    </location>
</feature>